<protein>
    <submittedName>
        <fullName evidence="1">Cas system-associated protein</fullName>
    </submittedName>
</protein>
<name>A0A8S5USM1_9CAUD</name>
<proteinExistence type="predicted"/>
<dbReference type="Gene3D" id="3.40.50.300">
    <property type="entry name" value="P-loop containing nucleotide triphosphate hydrolases"/>
    <property type="match status" value="2"/>
</dbReference>
<dbReference type="SUPFAM" id="SSF52540">
    <property type="entry name" value="P-loop containing nucleoside triphosphate hydrolases"/>
    <property type="match status" value="2"/>
</dbReference>
<accession>A0A8S5USM1</accession>
<organism evidence="1">
    <name type="scientific">Myoviridae sp. ctijX18</name>
    <dbReference type="NCBI Taxonomy" id="2825154"/>
    <lineage>
        <taxon>Viruses</taxon>
        <taxon>Duplodnaviria</taxon>
        <taxon>Heunggongvirae</taxon>
        <taxon>Uroviricota</taxon>
        <taxon>Caudoviricetes</taxon>
    </lineage>
</organism>
<evidence type="ECO:0000313" key="1">
    <source>
        <dbReference type="EMBL" id="DAF97402.1"/>
    </source>
</evidence>
<reference evidence="1" key="1">
    <citation type="journal article" date="2021" name="Proc. Natl. Acad. Sci. U.S.A.">
        <title>A Catalog of Tens of Thousands of Viruses from Human Metagenomes Reveals Hidden Associations with Chronic Diseases.</title>
        <authorList>
            <person name="Tisza M.J."/>
            <person name="Buck C.B."/>
        </authorList>
    </citation>
    <scope>NUCLEOTIDE SEQUENCE</scope>
    <source>
        <strain evidence="1">CtijX18</strain>
    </source>
</reference>
<sequence length="525" mass="60554">MEPMRIEAYPLQFIIYPRNQQDLELIRPWCKNFIRVNQYWDKRRKTKVTTPVAAYVFFNQDRSQIRAMRTMLPDFIAYLNLARKVEGRDFIIEEKSLDIQLVENMYPEVKDFIKPRGEQQDLIDFITKTHNGCYLMTLPPGYGKTASAIMTCQKLKQRMVCIMRPGYHGEQTEDSISGWIKEFAKSTKVEPHEICTVSGNKELKSIINLALNNELRYKVILISNKTLQFYFKYYEQYSEEEFKDLGFNATPMELGKILGVDTVFVDEVHQDTHLQCKLVSYLGVNKIVGSTGTMKSSDAFVNKMAAYAYPVKNRYQAKDVTPHVQPTAFHFKFDKPYMIRSEGFRGYNHINFEKSILKRKGLTKQYFGMIDNLVFNRFLSRLPIDPEYKCLIVVASIKMARELAAYLKGCYPDLEVNSFVEDDPDSNAFNSTICVSTHQSSGTGLDIPKLAAVFMTVAIGSEQTNIQVQGRLRKLPTEGALHDFVYFVCDDITAHTKYHLDKKNRIFKGKLLPVIDLDSNIVLEV</sequence>
<dbReference type="InterPro" id="IPR027417">
    <property type="entry name" value="P-loop_NTPase"/>
</dbReference>
<dbReference type="EMBL" id="BK016133">
    <property type="protein sequence ID" value="DAF97402.1"/>
    <property type="molecule type" value="Genomic_DNA"/>
</dbReference>
<dbReference type="CDD" id="cd18785">
    <property type="entry name" value="SF2_C"/>
    <property type="match status" value="1"/>
</dbReference>